<evidence type="ECO:0000313" key="9">
    <source>
        <dbReference type="Proteomes" id="UP001501599"/>
    </source>
</evidence>
<feature type="transmembrane region" description="Helical" evidence="5">
    <location>
        <begin position="16"/>
        <end position="37"/>
    </location>
</feature>
<sequence>MSDTPRPAQTALRRSPLIITLAVVAAIVVGFMLFSGFYADVLWFDQLGFVQVLQVRWIAMAAMFAIGFLAMAVPLAVSMQIAFRSRPMYAQLSSQLDRYQELVAPLRRLAMWVVPAVFGLFAGLAAASRWDTALLWLNRQPFGEADAQFGLDASFYVFELPLYQEVVSFALAVLFACGLATIATAYLYGAVRVTGRELRISRSARIQIGIVVALWMAAFALSQWLTQYQSLTSPSLGGEVDTGPGFTEANAGIPGQQILAGIAALVAIFFIVTAVIGRWRLSLVGTALLVVASIIIGFGYPAIIQRIQVDPSAGTLELPYIQANIDATRAAYGVDELTEVDVDVETNPEAGALAADQATTANIRLQDPEVVGVAFSALQGLRQYYAFEESLDVDRYEIDGQTQDAVVALRELSPEFLQQQDWYNQHIIYTYGYGLVGAYGNQRTADGRPVFLQSGIPATGALGDFEPRIYFGENSPEYSIVGGGTDDDSTAETEAEGDPEATSAEGNIGAGTVTPYEGQGGPEVGGFLSRLVYAIKFQSEQILFSNAVADDSQILYNRDPLERVQQVAPYLTLDEDPYPSVVDGELVWIVDGYTTTSQYPYSTQTSLAAAIEDSSNPTPAQTASDTINYIRNSVKVVVNAFDGSVELYAWDAEDPILQAYQQIYPGTLRPVSEMSGDLLAHVRYPADMFKVQRDILGQYHVTDASAFYSGNDAWTTPADPTNADGDDTSQPPYYLTMAINGEEPAYSLYTTFIPPSSDRELLYGYLSVNSDAGASDGEVADSYGQLTLQNIPEDQQIPGPGQAQNNFDTDATVGNLLNILQQGQSRVVYGNLLTLPVGGGMLYVQPVYLQSTGSTSYPVLQRVLVSFGNEIAFEETLDAALDELFGGDSGATTGDEGIDPVEVDPATGEPVEGSGGDEGDGGTAPTGDLQSQLQTALQEAATALEERQAAYAENDVVGAAQADERLQAAVTEANSLIEQLSGLPAEGEDTGEATP</sequence>
<feature type="coiled-coil region" evidence="6">
    <location>
        <begin position="933"/>
        <end position="979"/>
    </location>
</feature>
<evidence type="ECO:0000256" key="7">
    <source>
        <dbReference type="SAM" id="MobiDB-lite"/>
    </source>
</evidence>
<feature type="transmembrane region" description="Helical" evidence="5">
    <location>
        <begin position="208"/>
        <end position="226"/>
    </location>
</feature>
<dbReference type="PANTHER" id="PTHR39344:SF1">
    <property type="entry name" value="UPF0182 PROTEIN SLL1060"/>
    <property type="match status" value="1"/>
</dbReference>
<reference evidence="8 9" key="1">
    <citation type="journal article" date="2019" name="Int. J. Syst. Evol. Microbiol.">
        <title>The Global Catalogue of Microorganisms (GCM) 10K type strain sequencing project: providing services to taxonomists for standard genome sequencing and annotation.</title>
        <authorList>
            <consortium name="The Broad Institute Genomics Platform"/>
            <consortium name="The Broad Institute Genome Sequencing Center for Infectious Disease"/>
            <person name="Wu L."/>
            <person name="Ma J."/>
        </authorList>
    </citation>
    <scope>NUCLEOTIDE SEQUENCE [LARGE SCALE GENOMIC DNA]</scope>
    <source>
        <strain evidence="8 9">JCM 16026</strain>
    </source>
</reference>
<comment type="similarity">
    <text evidence="5">Belongs to the UPF0182 family.</text>
</comment>
<keyword evidence="6" id="KW-0175">Coiled coil</keyword>
<keyword evidence="1 5" id="KW-1003">Cell membrane</keyword>
<evidence type="ECO:0000256" key="1">
    <source>
        <dbReference type="ARBA" id="ARBA00022475"/>
    </source>
</evidence>
<dbReference type="Proteomes" id="UP001501599">
    <property type="component" value="Unassembled WGS sequence"/>
</dbReference>
<evidence type="ECO:0000256" key="2">
    <source>
        <dbReference type="ARBA" id="ARBA00022692"/>
    </source>
</evidence>
<keyword evidence="9" id="KW-1185">Reference proteome</keyword>
<evidence type="ECO:0000256" key="3">
    <source>
        <dbReference type="ARBA" id="ARBA00022989"/>
    </source>
</evidence>
<keyword evidence="2 5" id="KW-0812">Transmembrane</keyword>
<organism evidence="8 9">
    <name type="scientific">Agrococcus versicolor</name>
    <dbReference type="NCBI Taxonomy" id="501482"/>
    <lineage>
        <taxon>Bacteria</taxon>
        <taxon>Bacillati</taxon>
        <taxon>Actinomycetota</taxon>
        <taxon>Actinomycetes</taxon>
        <taxon>Micrococcales</taxon>
        <taxon>Microbacteriaceae</taxon>
        <taxon>Agrococcus</taxon>
    </lineage>
</organism>
<feature type="transmembrane region" description="Helical" evidence="5">
    <location>
        <begin position="258"/>
        <end position="276"/>
    </location>
</feature>
<keyword evidence="3 5" id="KW-1133">Transmembrane helix</keyword>
<gene>
    <name evidence="8" type="ORF">GCM10009846_09740</name>
</gene>
<feature type="transmembrane region" description="Helical" evidence="5">
    <location>
        <begin position="57"/>
        <end position="77"/>
    </location>
</feature>
<dbReference type="EMBL" id="BAAAQT010000005">
    <property type="protein sequence ID" value="GAA2172310.1"/>
    <property type="molecule type" value="Genomic_DNA"/>
</dbReference>
<dbReference type="Pfam" id="PF03699">
    <property type="entry name" value="UPF0182"/>
    <property type="match status" value="1"/>
</dbReference>
<protein>
    <recommendedName>
        <fullName evidence="5">UPF0182 protein GCM10009846_09740</fullName>
    </recommendedName>
</protein>
<keyword evidence="4 5" id="KW-0472">Membrane</keyword>
<comment type="subcellular location">
    <subcellularLocation>
        <location evidence="5">Cell membrane</location>
        <topology evidence="5">Multi-pass membrane protein</topology>
    </subcellularLocation>
</comment>
<evidence type="ECO:0000256" key="4">
    <source>
        <dbReference type="ARBA" id="ARBA00023136"/>
    </source>
</evidence>
<dbReference type="HAMAP" id="MF_01600">
    <property type="entry name" value="UPF0182"/>
    <property type="match status" value="1"/>
</dbReference>
<evidence type="ECO:0000313" key="8">
    <source>
        <dbReference type="EMBL" id="GAA2172310.1"/>
    </source>
</evidence>
<dbReference type="PANTHER" id="PTHR39344">
    <property type="entry name" value="UPF0182 PROTEIN SLL1060"/>
    <property type="match status" value="1"/>
</dbReference>
<feature type="transmembrane region" description="Helical" evidence="5">
    <location>
        <begin position="166"/>
        <end position="188"/>
    </location>
</feature>
<name>A0ABN3ANH5_9MICO</name>
<feature type="transmembrane region" description="Helical" evidence="5">
    <location>
        <begin position="283"/>
        <end position="303"/>
    </location>
</feature>
<dbReference type="InterPro" id="IPR005372">
    <property type="entry name" value="UPF0182"/>
</dbReference>
<feature type="transmembrane region" description="Helical" evidence="5">
    <location>
        <begin position="109"/>
        <end position="127"/>
    </location>
</feature>
<feature type="compositionally biased region" description="Acidic residues" evidence="7">
    <location>
        <begin position="485"/>
        <end position="499"/>
    </location>
</feature>
<dbReference type="RefSeq" id="WP_344341015.1">
    <property type="nucleotide sequence ID" value="NZ_BAAAQT010000005.1"/>
</dbReference>
<proteinExistence type="inferred from homology"/>
<evidence type="ECO:0000256" key="5">
    <source>
        <dbReference type="HAMAP-Rule" id="MF_01600"/>
    </source>
</evidence>
<comment type="caution">
    <text evidence="8">The sequence shown here is derived from an EMBL/GenBank/DDBJ whole genome shotgun (WGS) entry which is preliminary data.</text>
</comment>
<accession>A0ABN3ANH5</accession>
<feature type="region of interest" description="Disordered" evidence="7">
    <location>
        <begin position="481"/>
        <end position="519"/>
    </location>
</feature>
<evidence type="ECO:0000256" key="6">
    <source>
        <dbReference type="SAM" id="Coils"/>
    </source>
</evidence>
<feature type="region of interest" description="Disordered" evidence="7">
    <location>
        <begin position="887"/>
        <end position="933"/>
    </location>
</feature>